<gene>
    <name evidence="1" type="ORF">NTHI1209_01623</name>
</gene>
<dbReference type="EMBL" id="JMQP01000002">
    <property type="protein sequence ID" value="KIS36000.1"/>
    <property type="molecule type" value="Genomic_DNA"/>
</dbReference>
<evidence type="ECO:0000313" key="2">
    <source>
        <dbReference type="Proteomes" id="UP000050700"/>
    </source>
</evidence>
<comment type="caution">
    <text evidence="1">The sequence shown here is derived from an EMBL/GenBank/DDBJ whole genome shotgun (WGS) entry which is preliminary data.</text>
</comment>
<protein>
    <submittedName>
        <fullName evidence="1">Uncharacterized protein</fullName>
    </submittedName>
</protein>
<dbReference type="Proteomes" id="UP000050700">
    <property type="component" value="Unassembled WGS sequence"/>
</dbReference>
<dbReference type="PATRIC" id="fig|727.582.peg.1486"/>
<name>A0A158SYQ6_HAEIF</name>
<reference evidence="1 2" key="1">
    <citation type="submission" date="2014-05" db="EMBL/GenBank/DDBJ databases">
        <title>Methylome analysis of the phasevarions of Haemophilus influenzae.</title>
        <authorList>
            <person name="Atack J.M."/>
            <person name="Fox K.L."/>
            <person name="Power P.M."/>
            <person name="Clark T."/>
            <person name="Jurcisek J."/>
            <person name="Korlach J."/>
            <person name="Bakaletz L.O."/>
            <person name="Jennings M.P."/>
        </authorList>
    </citation>
    <scope>NUCLEOTIDE SEQUENCE [LARGE SCALE GENOMIC DNA]</scope>
    <source>
        <strain evidence="1 2">1209</strain>
    </source>
</reference>
<proteinExistence type="predicted"/>
<sequence>MRTTGYIVWGILIGKKGKLEEMCIDFVVKLDARF</sequence>
<organism evidence="1 2">
    <name type="scientific">Haemophilus influenzae</name>
    <dbReference type="NCBI Taxonomy" id="727"/>
    <lineage>
        <taxon>Bacteria</taxon>
        <taxon>Pseudomonadati</taxon>
        <taxon>Pseudomonadota</taxon>
        <taxon>Gammaproteobacteria</taxon>
        <taxon>Pasteurellales</taxon>
        <taxon>Pasteurellaceae</taxon>
        <taxon>Haemophilus</taxon>
    </lineage>
</organism>
<dbReference type="AlphaFoldDB" id="A0A158SYQ6"/>
<accession>A0A158SYQ6</accession>
<evidence type="ECO:0000313" key="1">
    <source>
        <dbReference type="EMBL" id="KIS36000.1"/>
    </source>
</evidence>